<proteinExistence type="predicted"/>
<gene>
    <name evidence="1" type="ORF">D7003_10700</name>
</gene>
<organism evidence="1 2">
    <name type="scientific">Arthrobacter oryzae</name>
    <dbReference type="NCBI Taxonomy" id="409290"/>
    <lineage>
        <taxon>Bacteria</taxon>
        <taxon>Bacillati</taxon>
        <taxon>Actinomycetota</taxon>
        <taxon>Actinomycetes</taxon>
        <taxon>Micrococcales</taxon>
        <taxon>Micrococcaceae</taxon>
        <taxon>Arthrobacter</taxon>
    </lineage>
</organism>
<evidence type="ECO:0000313" key="2">
    <source>
        <dbReference type="Proteomes" id="UP000273807"/>
    </source>
</evidence>
<dbReference type="OrthoDB" id="4950578at2"/>
<dbReference type="AlphaFoldDB" id="A0A3N0BYK9"/>
<name>A0A3N0BYK9_9MICC</name>
<protein>
    <submittedName>
        <fullName evidence="1">Uncharacterized protein</fullName>
    </submittedName>
</protein>
<reference evidence="1 2" key="1">
    <citation type="submission" date="2018-10" db="EMBL/GenBank/DDBJ databases">
        <title>Genome sequencing of Arthrobacter oryzae TNB02.</title>
        <authorList>
            <person name="Cho Y.-J."/>
            <person name="Cho A."/>
            <person name="Kim O.-S."/>
        </authorList>
    </citation>
    <scope>NUCLEOTIDE SEQUENCE [LARGE SCALE GENOMIC DNA]</scope>
    <source>
        <strain evidence="1 2">TNB02</strain>
    </source>
</reference>
<dbReference type="RefSeq" id="WP_123255436.1">
    <property type="nucleotide sequence ID" value="NZ_RBED01000098.1"/>
</dbReference>
<keyword evidence="2" id="KW-1185">Reference proteome</keyword>
<accession>A0A3N0BYK9</accession>
<dbReference type="Proteomes" id="UP000273807">
    <property type="component" value="Unassembled WGS sequence"/>
</dbReference>
<dbReference type="EMBL" id="RBED01000098">
    <property type="protein sequence ID" value="RNL54880.1"/>
    <property type="molecule type" value="Genomic_DNA"/>
</dbReference>
<comment type="caution">
    <text evidence="1">The sequence shown here is derived from an EMBL/GenBank/DDBJ whole genome shotgun (WGS) entry which is preliminary data.</text>
</comment>
<evidence type="ECO:0000313" key="1">
    <source>
        <dbReference type="EMBL" id="RNL54880.1"/>
    </source>
</evidence>
<sequence>MGLIYDNPDLAALTLTRLAAEESEGPGALEGRMRNYLDGLEQRNGTAYLELVAIALARVHFKSLDNLARATGTDAAGLLDAAEVETLEGF</sequence>